<dbReference type="AlphaFoldDB" id="A0A1Y5F7I5"/>
<dbReference type="EMBL" id="MAAO01000006">
    <property type="protein sequence ID" value="OUR96695.1"/>
    <property type="molecule type" value="Genomic_DNA"/>
</dbReference>
<dbReference type="Gene3D" id="3.90.228.20">
    <property type="match status" value="1"/>
</dbReference>
<dbReference type="GO" id="GO:0017076">
    <property type="term" value="F:purine nucleotide binding"/>
    <property type="evidence" value="ECO:0007669"/>
    <property type="project" value="InterPro"/>
</dbReference>
<comment type="caution">
    <text evidence="2">The sequence shown here is derived from an EMBL/GenBank/DDBJ whole genome shotgun (WGS) entry which is preliminary data.</text>
</comment>
<accession>A0A1Y5F7I5</accession>
<keyword evidence="1" id="KW-0210">Decarboxylase</keyword>
<evidence type="ECO:0000256" key="1">
    <source>
        <dbReference type="ARBA" id="ARBA00022793"/>
    </source>
</evidence>
<dbReference type="Proteomes" id="UP000196531">
    <property type="component" value="Unassembled WGS sequence"/>
</dbReference>
<name>A0A1Y5F7I5_9BACT</name>
<gene>
    <name evidence="2" type="ORF">A9Q84_10150</name>
</gene>
<dbReference type="GO" id="GO:0004611">
    <property type="term" value="F:phosphoenolpyruvate carboxykinase activity"/>
    <property type="evidence" value="ECO:0007669"/>
    <property type="project" value="InterPro"/>
</dbReference>
<dbReference type="SUPFAM" id="SSF53795">
    <property type="entry name" value="PEP carboxykinase-like"/>
    <property type="match status" value="1"/>
</dbReference>
<sequence length="306" mass="35194">MIPEDLFKNLSLYQKKKDLLDHVEKDLPAIKAQDSIAIPCLYHGEELVFYSQDGALLSDFTRILPSDWLRTEVDPKHAIHLVNPIDYGFTHLEWEDEESQDCFTNDANTVAIQRDFAAIQINDLETILICRNSMDDGFNNFLRWFLPRRLLKRDILVLHSSCVIDHDGQANIFLGHSGAGKSTVVTLRDGRDHLSDDMNLIIKEDGKYFVQAGAIGGLFFEKVDYAKKIPVKSLNWLIQDSEFKRSKLSTTKAYMKAMASVSNIFWHSLPSHETDKIMQMALDISESLPIYSMQFKKEKEIWNYVD</sequence>
<organism evidence="2 3">
    <name type="scientific">Halobacteriovorax marinus</name>
    <dbReference type="NCBI Taxonomy" id="97084"/>
    <lineage>
        <taxon>Bacteria</taxon>
        <taxon>Pseudomonadati</taxon>
        <taxon>Bdellovibrionota</taxon>
        <taxon>Bacteriovoracia</taxon>
        <taxon>Bacteriovoracales</taxon>
        <taxon>Halobacteriovoraceae</taxon>
        <taxon>Halobacteriovorax</taxon>
    </lineage>
</organism>
<proteinExistence type="predicted"/>
<dbReference type="GO" id="GO:0006094">
    <property type="term" value="P:gluconeogenesis"/>
    <property type="evidence" value="ECO:0007669"/>
    <property type="project" value="InterPro"/>
</dbReference>
<evidence type="ECO:0008006" key="4">
    <source>
        <dbReference type="Google" id="ProtNLM"/>
    </source>
</evidence>
<evidence type="ECO:0000313" key="3">
    <source>
        <dbReference type="Proteomes" id="UP000196531"/>
    </source>
</evidence>
<dbReference type="InterPro" id="IPR013035">
    <property type="entry name" value="PEP_carboxykinase_C"/>
</dbReference>
<protein>
    <recommendedName>
        <fullName evidence="4">Phosphoenolpyruvate carboxykinase</fullName>
    </recommendedName>
</protein>
<reference evidence="3" key="1">
    <citation type="journal article" date="2017" name="Proc. Natl. Acad. Sci. U.S.A.">
        <title>Simulation of Deepwater Horizon oil plume reveals substrate specialization within a complex community of hydrocarbon-degraders.</title>
        <authorList>
            <person name="Hu P."/>
            <person name="Dubinsky E.A."/>
            <person name="Probst A.J."/>
            <person name="Wang J."/>
            <person name="Sieber C.M.K."/>
            <person name="Tom L.M."/>
            <person name="Gardinali P."/>
            <person name="Banfield J.F."/>
            <person name="Atlas R.M."/>
            <person name="Andersen G.L."/>
        </authorList>
    </citation>
    <scope>NUCLEOTIDE SEQUENCE [LARGE SCALE GENOMIC DNA]</scope>
</reference>
<keyword evidence="1" id="KW-0456">Lyase</keyword>
<evidence type="ECO:0000313" key="2">
    <source>
        <dbReference type="EMBL" id="OUR96695.1"/>
    </source>
</evidence>